<name>C5F167_9HELI</name>
<organism evidence="1 2">
    <name type="scientific">Helicobacter pullorum MIT 98-5489</name>
    <dbReference type="NCBI Taxonomy" id="537972"/>
    <lineage>
        <taxon>Bacteria</taxon>
        <taxon>Pseudomonadati</taxon>
        <taxon>Campylobacterota</taxon>
        <taxon>Epsilonproteobacteria</taxon>
        <taxon>Campylobacterales</taxon>
        <taxon>Helicobacteraceae</taxon>
        <taxon>Helicobacter</taxon>
    </lineage>
</organism>
<sequence length="190" mass="22520">MTNKNLKDLRDAIHKDLKINPTGSCFSIKEDSKESAIKKIEFTFKNQDDVLVIRQRDNNHAINLLTKYSTNQSCDCIIFRIKQGTLKLYFCEIKSSYNEKYIKEACEQMQASKLFVAYLLACYRHYHNKKIDIRESQYYYIYPKIGNSNKKKPYIDNANQTHLQFKPLMIDERGIARISKKEMEKFFKDS</sequence>
<keyword evidence="2" id="KW-1185">Reference proteome</keyword>
<dbReference type="HOGENOM" id="CLU_1426207_0_0_7"/>
<dbReference type="EMBL" id="DS990444">
    <property type="protein sequence ID" value="EEQ63971.1"/>
    <property type="molecule type" value="Genomic_DNA"/>
</dbReference>
<dbReference type="AlphaFoldDB" id="C5F167"/>
<dbReference type="RefSeq" id="WP_005022575.1">
    <property type="nucleotide sequence ID" value="NZ_DS990444.1"/>
</dbReference>
<protein>
    <submittedName>
        <fullName evidence="1">Uncharacterized protein</fullName>
    </submittedName>
</protein>
<dbReference type="Proteomes" id="UP000003953">
    <property type="component" value="Unassembled WGS sequence"/>
</dbReference>
<proteinExistence type="predicted"/>
<accession>C5F167</accession>
<evidence type="ECO:0000313" key="2">
    <source>
        <dbReference type="Proteomes" id="UP000003953"/>
    </source>
</evidence>
<reference evidence="2" key="1">
    <citation type="journal article" date="2014" name="Genome Announc.">
        <title>Draft genome sequences of six enterohepatic helicobacter species isolated from humans and one from rhesus macaques.</title>
        <authorList>
            <person name="Shen Z."/>
            <person name="Sheh A."/>
            <person name="Young S.K."/>
            <person name="Abouelliel A."/>
            <person name="Ward D.V."/>
            <person name="Earl A.M."/>
            <person name="Fox J.G."/>
        </authorList>
    </citation>
    <scope>NUCLEOTIDE SEQUENCE [LARGE SCALE GENOMIC DNA]</scope>
    <source>
        <strain evidence="2">MIT 98-5489</strain>
    </source>
</reference>
<gene>
    <name evidence="1" type="ORF">HPMG_01428</name>
</gene>
<evidence type="ECO:0000313" key="1">
    <source>
        <dbReference type="EMBL" id="EEQ63971.1"/>
    </source>
</evidence>